<dbReference type="EMBL" id="FOOK01000003">
    <property type="protein sequence ID" value="SFF72165.1"/>
    <property type="molecule type" value="Genomic_DNA"/>
</dbReference>
<dbReference type="AlphaFoldDB" id="A0A1I2KYZ3"/>
<dbReference type="STRING" id="201973.SAMN04488025_103169"/>
<accession>A0A1I2KYZ3</accession>
<evidence type="ECO:0000313" key="3">
    <source>
        <dbReference type="Proteomes" id="UP000198661"/>
    </source>
</evidence>
<keyword evidence="3" id="KW-1185">Reference proteome</keyword>
<name>A0A1I2KYZ3_9BACL</name>
<organism evidence="2 3">
    <name type="scientific">Planifilum fulgidum</name>
    <dbReference type="NCBI Taxonomy" id="201973"/>
    <lineage>
        <taxon>Bacteria</taxon>
        <taxon>Bacillati</taxon>
        <taxon>Bacillota</taxon>
        <taxon>Bacilli</taxon>
        <taxon>Bacillales</taxon>
        <taxon>Thermoactinomycetaceae</taxon>
        <taxon>Planifilum</taxon>
    </lineage>
</organism>
<reference evidence="2 3" key="1">
    <citation type="submission" date="2016-10" db="EMBL/GenBank/DDBJ databases">
        <authorList>
            <person name="de Groot N.N."/>
        </authorList>
    </citation>
    <scope>NUCLEOTIDE SEQUENCE [LARGE SCALE GENOMIC DNA]</scope>
    <source>
        <strain evidence="2 3">DSM 44945</strain>
    </source>
</reference>
<feature type="region of interest" description="Disordered" evidence="1">
    <location>
        <begin position="33"/>
        <end position="53"/>
    </location>
</feature>
<dbReference type="Proteomes" id="UP000198661">
    <property type="component" value="Unassembled WGS sequence"/>
</dbReference>
<evidence type="ECO:0000256" key="1">
    <source>
        <dbReference type="SAM" id="MobiDB-lite"/>
    </source>
</evidence>
<evidence type="ECO:0000313" key="2">
    <source>
        <dbReference type="EMBL" id="SFF72165.1"/>
    </source>
</evidence>
<sequence length="73" mass="8095">MHLANHREESRISFNLHDVRLAKAFSTRIADLSRSPRLPDGSREEANLAGMGSGEGAWVSVSRLSCDKMKKGR</sequence>
<gene>
    <name evidence="2" type="ORF">SAMN04488025_103169</name>
</gene>
<proteinExistence type="predicted"/>
<protein>
    <submittedName>
        <fullName evidence="2">Uncharacterized protein</fullName>
    </submittedName>
</protein>